<proteinExistence type="predicted"/>
<keyword evidence="4" id="KW-1185">Reference proteome</keyword>
<evidence type="ECO:0000313" key="3">
    <source>
        <dbReference type="EMBL" id="SBT50526.1"/>
    </source>
</evidence>
<sequence>MAGGSRRSWWYALGVPAALAAAAAAVVGAARDATPPPGRQPAASAPAASAPAGNAPAAEVLYAATQLLIRDCMRERGFRYWPVPAHPVPELREFPYVLDDGSYARRYGYGGVLRRRFDAAMAADPNARYTRGLPPERGAAAVRAMNGDPDEPDALRATVPGGGVLRRSSHSCTSEAERRLYGDLPAWYRVTKTTDNLVGLRVGRVLADPRYAAGVTGWRRCMHAAGYDFADPAAARASVPEPRSYTVPAGEVRLAVAEATCATRTGLDRLARRLDAEHRRAVEARFRTDVADRLRLEAAALPRARAVLAGG</sequence>
<dbReference type="OrthoDB" id="4800194at2"/>
<dbReference type="PATRIC" id="fig|261654.4.peg.4870"/>
<dbReference type="Proteomes" id="UP000199385">
    <property type="component" value="Chromosome I"/>
</dbReference>
<feature type="signal peptide" evidence="2">
    <location>
        <begin position="1"/>
        <end position="20"/>
    </location>
</feature>
<dbReference type="EMBL" id="LT594323">
    <property type="protein sequence ID" value="SBT50526.1"/>
    <property type="molecule type" value="Genomic_DNA"/>
</dbReference>
<protein>
    <submittedName>
        <fullName evidence="3">Uncharacterized protein</fullName>
    </submittedName>
</protein>
<evidence type="ECO:0000256" key="1">
    <source>
        <dbReference type="SAM" id="MobiDB-lite"/>
    </source>
</evidence>
<dbReference type="STRING" id="261654.GA0070611_4803"/>
<dbReference type="AlphaFoldDB" id="A0A1A9A2V0"/>
<reference evidence="4" key="1">
    <citation type="submission" date="2016-06" db="EMBL/GenBank/DDBJ databases">
        <authorList>
            <person name="Varghese N."/>
            <person name="Submissions Spin"/>
        </authorList>
    </citation>
    <scope>NUCLEOTIDE SEQUENCE [LARGE SCALE GENOMIC DNA]</scope>
    <source>
        <strain evidence="4">DSM 44815</strain>
    </source>
</reference>
<dbReference type="RefSeq" id="WP_091673360.1">
    <property type="nucleotide sequence ID" value="NZ_LT594323.1"/>
</dbReference>
<evidence type="ECO:0000313" key="4">
    <source>
        <dbReference type="Proteomes" id="UP000199385"/>
    </source>
</evidence>
<organism evidence="3 4">
    <name type="scientific">Micromonospora auratinigra</name>
    <dbReference type="NCBI Taxonomy" id="261654"/>
    <lineage>
        <taxon>Bacteria</taxon>
        <taxon>Bacillati</taxon>
        <taxon>Actinomycetota</taxon>
        <taxon>Actinomycetes</taxon>
        <taxon>Micromonosporales</taxon>
        <taxon>Micromonosporaceae</taxon>
        <taxon>Micromonospora</taxon>
    </lineage>
</organism>
<keyword evidence="2" id="KW-0732">Signal</keyword>
<feature type="region of interest" description="Disordered" evidence="1">
    <location>
        <begin position="31"/>
        <end position="52"/>
    </location>
</feature>
<accession>A0A1A9A2V0</accession>
<name>A0A1A9A2V0_9ACTN</name>
<feature type="compositionally biased region" description="Low complexity" evidence="1">
    <location>
        <begin position="40"/>
        <end position="52"/>
    </location>
</feature>
<gene>
    <name evidence="3" type="ORF">GA0070611_4803</name>
</gene>
<feature type="chain" id="PRO_5039199634" evidence="2">
    <location>
        <begin position="21"/>
        <end position="311"/>
    </location>
</feature>
<evidence type="ECO:0000256" key="2">
    <source>
        <dbReference type="SAM" id="SignalP"/>
    </source>
</evidence>